<name>A0AC61QRQ7_9BACT</name>
<dbReference type="EMBL" id="SRZC01000010">
    <property type="protein sequence ID" value="TGX82394.1"/>
    <property type="molecule type" value="Genomic_DNA"/>
</dbReference>
<proteinExistence type="predicted"/>
<reference evidence="1" key="1">
    <citation type="submission" date="2019-04" db="EMBL/GenBank/DDBJ databases">
        <title>Microbes associate with the intestines of laboratory mice.</title>
        <authorList>
            <person name="Navarre W."/>
            <person name="Wong E."/>
            <person name="Huang K."/>
            <person name="Tropini C."/>
            <person name="Ng K."/>
            <person name="Yu B."/>
        </authorList>
    </citation>
    <scope>NUCLEOTIDE SEQUENCE</scope>
    <source>
        <strain evidence="1">NM73_A23</strain>
    </source>
</reference>
<accession>A0AC61QRQ7</accession>
<protein>
    <submittedName>
        <fullName evidence="1">Uncharacterized protein</fullName>
    </submittedName>
</protein>
<dbReference type="Proteomes" id="UP000308886">
    <property type="component" value="Unassembled WGS sequence"/>
</dbReference>
<organism evidence="1 2">
    <name type="scientific">Palleniella muris</name>
    <dbReference type="NCBI Taxonomy" id="3038145"/>
    <lineage>
        <taxon>Bacteria</taxon>
        <taxon>Pseudomonadati</taxon>
        <taxon>Bacteroidota</taxon>
        <taxon>Bacteroidia</taxon>
        <taxon>Bacteroidales</taxon>
        <taxon>Prevotellaceae</taxon>
        <taxon>Palleniella</taxon>
    </lineage>
</organism>
<gene>
    <name evidence="1" type="ORF">E5358_07570</name>
</gene>
<evidence type="ECO:0000313" key="1">
    <source>
        <dbReference type="EMBL" id="TGX82394.1"/>
    </source>
</evidence>
<keyword evidence="2" id="KW-1185">Reference proteome</keyword>
<comment type="caution">
    <text evidence="1">The sequence shown here is derived from an EMBL/GenBank/DDBJ whole genome shotgun (WGS) entry which is preliminary data.</text>
</comment>
<sequence length="140" mass="15884">MRHILLTLLLMASSLTMQAALNIDRIFATYGHSKGCKMVEMHDTKMRGYPLRTYKSLVYKHIGNEVDKALAEDKRKAKKIREVVDNGTVVSGYYQMPSKDGKTNRYILFSKGPKGSGTLIYIEGALKPEDVMTMCYGKRR</sequence>
<evidence type="ECO:0000313" key="2">
    <source>
        <dbReference type="Proteomes" id="UP000308886"/>
    </source>
</evidence>